<keyword evidence="3" id="KW-1185">Reference proteome</keyword>
<protein>
    <submittedName>
        <fullName evidence="2">Uncharacterized protein</fullName>
    </submittedName>
</protein>
<proteinExistence type="predicted"/>
<accession>A0A1A9ZU25</accession>
<name>A0A1A9ZU25_GLOPL</name>
<feature type="compositionally biased region" description="Basic and acidic residues" evidence="1">
    <location>
        <begin position="86"/>
        <end position="96"/>
    </location>
</feature>
<reference evidence="2" key="2">
    <citation type="submission" date="2020-05" db="UniProtKB">
        <authorList>
            <consortium name="EnsemblMetazoa"/>
        </authorList>
    </citation>
    <scope>IDENTIFICATION</scope>
    <source>
        <strain evidence="2">IAEA</strain>
    </source>
</reference>
<reference evidence="3" key="1">
    <citation type="submission" date="2014-03" db="EMBL/GenBank/DDBJ databases">
        <authorList>
            <person name="Aksoy S."/>
            <person name="Warren W."/>
            <person name="Wilson R.K."/>
        </authorList>
    </citation>
    <scope>NUCLEOTIDE SEQUENCE [LARGE SCALE GENOMIC DNA]</scope>
    <source>
        <strain evidence="3">IAEA</strain>
    </source>
</reference>
<organism evidence="2 3">
    <name type="scientific">Glossina pallidipes</name>
    <name type="common">Tsetse fly</name>
    <dbReference type="NCBI Taxonomy" id="7398"/>
    <lineage>
        <taxon>Eukaryota</taxon>
        <taxon>Metazoa</taxon>
        <taxon>Ecdysozoa</taxon>
        <taxon>Arthropoda</taxon>
        <taxon>Hexapoda</taxon>
        <taxon>Insecta</taxon>
        <taxon>Pterygota</taxon>
        <taxon>Neoptera</taxon>
        <taxon>Endopterygota</taxon>
        <taxon>Diptera</taxon>
        <taxon>Brachycera</taxon>
        <taxon>Muscomorpha</taxon>
        <taxon>Hippoboscoidea</taxon>
        <taxon>Glossinidae</taxon>
        <taxon>Glossina</taxon>
    </lineage>
</organism>
<feature type="compositionally biased region" description="Polar residues" evidence="1">
    <location>
        <begin position="1"/>
        <end position="11"/>
    </location>
</feature>
<evidence type="ECO:0000313" key="2">
    <source>
        <dbReference type="EnsemblMetazoa" id="GPAI025094-PA"/>
    </source>
</evidence>
<dbReference type="EnsemblMetazoa" id="GPAI025094-RA">
    <property type="protein sequence ID" value="GPAI025094-PA"/>
    <property type="gene ID" value="GPAI025094"/>
</dbReference>
<feature type="compositionally biased region" description="Basic and acidic residues" evidence="1">
    <location>
        <begin position="283"/>
        <end position="302"/>
    </location>
</feature>
<feature type="region of interest" description="Disordered" evidence="1">
    <location>
        <begin position="158"/>
        <end position="302"/>
    </location>
</feature>
<dbReference type="VEuPathDB" id="VectorBase:GPAI025094"/>
<feature type="compositionally biased region" description="Basic and acidic residues" evidence="1">
    <location>
        <begin position="235"/>
        <end position="250"/>
    </location>
</feature>
<dbReference type="Proteomes" id="UP000092445">
    <property type="component" value="Unassembled WGS sequence"/>
</dbReference>
<dbReference type="AlphaFoldDB" id="A0A1A9ZU25"/>
<feature type="compositionally biased region" description="Basic and acidic residues" evidence="1">
    <location>
        <begin position="44"/>
        <end position="55"/>
    </location>
</feature>
<evidence type="ECO:0000256" key="1">
    <source>
        <dbReference type="SAM" id="MobiDB-lite"/>
    </source>
</evidence>
<feature type="compositionally biased region" description="Basic and acidic residues" evidence="1">
    <location>
        <begin position="108"/>
        <end position="118"/>
    </location>
</feature>
<feature type="region of interest" description="Disordered" evidence="1">
    <location>
        <begin position="1"/>
        <end position="121"/>
    </location>
</feature>
<feature type="compositionally biased region" description="Basic and acidic residues" evidence="1">
    <location>
        <begin position="175"/>
        <end position="210"/>
    </location>
</feature>
<sequence>MGGKTSKNQVPSPEVNGGAEINSTDDRRRSEFIEPEPAASETEINVRDDRRRSEFIEPEPAINTESEINVRDDQTTYESIEPAINNEREANVRDDQTTYESIEPAINNEREANVRDDQTTYESIEPAINNEREANVRDDQTTYESIEPAINTAAKIKVRFDQTDARPGTSGTNPHVERRILPPRAAKDKSIFGNRGRSDRNDVKSKEPHGLRAKRAASCDSALGKHKASVSESGQEMKRRQASQKGERRILPPRAAKHKSFTNYVHKPARNAEAYAAPTADKAGVDDEIYRGRESEKYVTRN</sequence>
<evidence type="ECO:0000313" key="3">
    <source>
        <dbReference type="Proteomes" id="UP000092445"/>
    </source>
</evidence>